<sequence>MTSQEQMFRDSPKQKRHWFWWGMGAILVLSLILRFWGLSRFNQLVFDEVYFAKFANNYLTRTPFFDAHPPLAKYLIAIGMGINSMFPFGDQSVTNELTGSVRSTFSYRWLNALTGALIPLVVSGIAYQLTRRYTYAFFAALFIALDGLFLVESRYALVNVYLVIFGLFGSWFLLLGLSRIGRWRVGFLILAGINFGASAAVKWNGLGFLLGAYLLWAIAWVLLKLPQLKPTASEERIEGWQSPLDNLAQIPLWHLLGYLGVVPLVTYGLSFIPHIQQNPEFGFWELQRQILSYHRGIGNTPEVHPYCSSWYSWPLMWRPVAYYYEQAQTPGGNVVVYDVHAMGNPVLWWLSAAAIALLALTLIIKRFKPTTIRWTALFLVINYTANWLPWAMVTRCAFIYHYMGASVFAFMGLALLVDRWFRSPQRESRWIALATVGIVALAFLFWLPVYLGLPLSPLGFRMRIFLPSWV</sequence>
<feature type="transmembrane region" description="Helical" evidence="10">
    <location>
        <begin position="134"/>
        <end position="151"/>
    </location>
</feature>
<comment type="pathway">
    <text evidence="2 10">Protein modification; protein glycosylation.</text>
</comment>
<keyword evidence="7 10" id="KW-1133">Transmembrane helix</keyword>
<keyword evidence="4 10" id="KW-0328">Glycosyltransferase</keyword>
<dbReference type="Proteomes" id="UP001230986">
    <property type="component" value="Unassembled WGS sequence"/>
</dbReference>
<feature type="transmembrane region" description="Helical" evidence="10">
    <location>
        <begin position="109"/>
        <end position="127"/>
    </location>
</feature>
<keyword evidence="6 10" id="KW-0812">Transmembrane</keyword>
<evidence type="ECO:0000256" key="5">
    <source>
        <dbReference type="ARBA" id="ARBA00022679"/>
    </source>
</evidence>
<protein>
    <recommendedName>
        <fullName evidence="9 10">Polyprenol-phosphate-mannose--protein mannosyltransferase</fullName>
        <ecNumber evidence="10">2.4.1.-</ecNumber>
    </recommendedName>
</protein>
<evidence type="ECO:0000256" key="9">
    <source>
        <dbReference type="ARBA" id="ARBA00093617"/>
    </source>
</evidence>
<dbReference type="InterPro" id="IPR027005">
    <property type="entry name" value="PMT-like"/>
</dbReference>
<feature type="transmembrane region" description="Helical" evidence="10">
    <location>
        <begin position="430"/>
        <end position="453"/>
    </location>
</feature>
<dbReference type="PANTHER" id="PTHR10050:SF46">
    <property type="entry name" value="PROTEIN O-MANNOSYL-TRANSFERASE 2"/>
    <property type="match status" value="1"/>
</dbReference>
<proteinExistence type="inferred from homology"/>
<feature type="transmembrane region" description="Helical" evidence="10">
    <location>
        <begin position="183"/>
        <end position="200"/>
    </location>
</feature>
<feature type="transmembrane region" description="Helical" evidence="10">
    <location>
        <begin position="399"/>
        <end position="418"/>
    </location>
</feature>
<reference evidence="13 14" key="1">
    <citation type="submission" date="2023-06" db="EMBL/GenBank/DDBJ databases">
        <title>Whole genome sequence of Oscillatoria calcuttensis NRMC-F 0142.</title>
        <authorList>
            <person name="Shakena Fathima T."/>
            <person name="Muralitharan G."/>
            <person name="Thajuddin N."/>
        </authorList>
    </citation>
    <scope>NUCLEOTIDE SEQUENCE [LARGE SCALE GENOMIC DNA]</scope>
    <source>
        <strain evidence="13 14">NRMC-F 0142</strain>
    </source>
</reference>
<comment type="caution">
    <text evidence="13">The sequence shown here is derived from an EMBL/GenBank/DDBJ whole genome shotgun (WGS) entry which is preliminary data.</text>
</comment>
<feature type="transmembrane region" description="Helical" evidence="10">
    <location>
        <begin position="18"/>
        <end position="36"/>
    </location>
</feature>
<evidence type="ECO:0000256" key="3">
    <source>
        <dbReference type="ARBA" id="ARBA00007222"/>
    </source>
</evidence>
<dbReference type="InterPro" id="IPR003342">
    <property type="entry name" value="ArnT-like_N"/>
</dbReference>
<feature type="domain" description="ArnT-like N-terminal" evidence="11">
    <location>
        <begin position="26"/>
        <end position="276"/>
    </location>
</feature>
<keyword evidence="10" id="KW-1003">Cell membrane</keyword>
<name>A0ABT7LZ75_9CYAN</name>
<evidence type="ECO:0000256" key="4">
    <source>
        <dbReference type="ARBA" id="ARBA00022676"/>
    </source>
</evidence>
<evidence type="ECO:0000259" key="11">
    <source>
        <dbReference type="Pfam" id="PF02366"/>
    </source>
</evidence>
<feature type="domain" description="Protein O-mannosyl-transferase C-terminal four TM" evidence="12">
    <location>
        <begin position="283"/>
        <end position="469"/>
    </location>
</feature>
<feature type="transmembrane region" description="Helical" evidence="10">
    <location>
        <begin position="157"/>
        <end position="176"/>
    </location>
</feature>
<keyword evidence="8 10" id="KW-0472">Membrane</keyword>
<dbReference type="InterPro" id="IPR032421">
    <property type="entry name" value="PMT_4TMC"/>
</dbReference>
<feature type="transmembrane region" description="Helical" evidence="10">
    <location>
        <begin position="376"/>
        <end position="393"/>
    </location>
</feature>
<evidence type="ECO:0000256" key="8">
    <source>
        <dbReference type="ARBA" id="ARBA00023136"/>
    </source>
</evidence>
<comment type="function">
    <text evidence="10">Protein O-mannosyltransferase that catalyzes the transfer of a single mannose residue from a polyprenol phospho-mannosyl lipidic donor to the hydroxyl group of selected serine and threonine residues in acceptor proteins.</text>
</comment>
<evidence type="ECO:0000256" key="10">
    <source>
        <dbReference type="RuleBase" id="RU367007"/>
    </source>
</evidence>
<dbReference type="RefSeq" id="WP_286004103.1">
    <property type="nucleotide sequence ID" value="NZ_JASVEJ010000004.1"/>
</dbReference>
<comment type="subcellular location">
    <subcellularLocation>
        <location evidence="10">Cell membrane</location>
    </subcellularLocation>
    <subcellularLocation>
        <location evidence="1">Endomembrane system</location>
        <topology evidence="1">Multi-pass membrane protein</topology>
    </subcellularLocation>
</comment>
<keyword evidence="14" id="KW-1185">Reference proteome</keyword>
<evidence type="ECO:0000259" key="12">
    <source>
        <dbReference type="Pfam" id="PF16192"/>
    </source>
</evidence>
<keyword evidence="5 10" id="KW-0808">Transferase</keyword>
<comment type="similarity">
    <text evidence="3 10">Belongs to the glycosyltransferase 39 family.</text>
</comment>
<accession>A0ABT7LZ75</accession>
<feature type="transmembrane region" description="Helical" evidence="10">
    <location>
        <begin position="346"/>
        <end position="364"/>
    </location>
</feature>
<evidence type="ECO:0000313" key="13">
    <source>
        <dbReference type="EMBL" id="MDL5056101.1"/>
    </source>
</evidence>
<gene>
    <name evidence="13" type="ORF">QQ055_01240</name>
</gene>
<dbReference type="Pfam" id="PF02366">
    <property type="entry name" value="PMT"/>
    <property type="match status" value="1"/>
</dbReference>
<dbReference type="EMBL" id="JASVEJ010000004">
    <property type="protein sequence ID" value="MDL5056101.1"/>
    <property type="molecule type" value="Genomic_DNA"/>
</dbReference>
<dbReference type="PANTHER" id="PTHR10050">
    <property type="entry name" value="DOLICHYL-PHOSPHATE-MANNOSE--PROTEIN MANNOSYLTRANSFERASE"/>
    <property type="match status" value="1"/>
</dbReference>
<feature type="transmembrane region" description="Helical" evidence="10">
    <location>
        <begin position="255"/>
        <end position="275"/>
    </location>
</feature>
<organism evidence="13 14">
    <name type="scientific">Geitlerinema calcuttense NRMC-F 0142</name>
    <dbReference type="NCBI Taxonomy" id="2922238"/>
    <lineage>
        <taxon>Bacteria</taxon>
        <taxon>Bacillati</taxon>
        <taxon>Cyanobacteriota</taxon>
        <taxon>Cyanophyceae</taxon>
        <taxon>Geitlerinematales</taxon>
        <taxon>Geitlerinemataceae</taxon>
        <taxon>Geitlerinema</taxon>
    </lineage>
</organism>
<evidence type="ECO:0000256" key="2">
    <source>
        <dbReference type="ARBA" id="ARBA00004922"/>
    </source>
</evidence>
<feature type="transmembrane region" description="Helical" evidence="10">
    <location>
        <begin position="206"/>
        <end position="223"/>
    </location>
</feature>
<dbReference type="EC" id="2.4.1.-" evidence="10"/>
<evidence type="ECO:0000256" key="7">
    <source>
        <dbReference type="ARBA" id="ARBA00022989"/>
    </source>
</evidence>
<evidence type="ECO:0000256" key="6">
    <source>
        <dbReference type="ARBA" id="ARBA00022692"/>
    </source>
</evidence>
<evidence type="ECO:0000256" key="1">
    <source>
        <dbReference type="ARBA" id="ARBA00004127"/>
    </source>
</evidence>
<evidence type="ECO:0000313" key="14">
    <source>
        <dbReference type="Proteomes" id="UP001230986"/>
    </source>
</evidence>
<dbReference type="Pfam" id="PF16192">
    <property type="entry name" value="PMT_4TMC"/>
    <property type="match status" value="1"/>
</dbReference>